<dbReference type="EMBL" id="CP032452">
    <property type="protein sequence ID" value="QEZ67646.1"/>
    <property type="molecule type" value="Genomic_DNA"/>
</dbReference>
<accession>A0A5P3X8Y9</accession>
<organism evidence="1 2">
    <name type="scientific">Paraclostridium bifermentans</name>
    <name type="common">Clostridium bifermentans</name>
    <dbReference type="NCBI Taxonomy" id="1490"/>
    <lineage>
        <taxon>Bacteria</taxon>
        <taxon>Bacillati</taxon>
        <taxon>Bacillota</taxon>
        <taxon>Clostridia</taxon>
        <taxon>Peptostreptococcales</taxon>
        <taxon>Peptostreptococcaceae</taxon>
        <taxon>Paraclostridium</taxon>
    </lineage>
</organism>
<evidence type="ECO:0000313" key="1">
    <source>
        <dbReference type="EMBL" id="QEZ67646.1"/>
    </source>
</evidence>
<dbReference type="Pfam" id="PF13783">
    <property type="entry name" value="DUF4177"/>
    <property type="match status" value="1"/>
</dbReference>
<evidence type="ECO:0000313" key="2">
    <source>
        <dbReference type="Proteomes" id="UP000326961"/>
    </source>
</evidence>
<protein>
    <submittedName>
        <fullName evidence="1">DUF4177 domain-containing protein</fullName>
    </submittedName>
</protein>
<dbReference type="Proteomes" id="UP000326961">
    <property type="component" value="Chromosome"/>
</dbReference>
<proteinExistence type="predicted"/>
<dbReference type="AlphaFoldDB" id="A0A5P3X8Y9"/>
<dbReference type="RefSeq" id="WP_150885412.1">
    <property type="nucleotide sequence ID" value="NZ_CP032452.1"/>
</dbReference>
<gene>
    <name evidence="1" type="ORF">D4A35_01390</name>
</gene>
<sequence length="70" mass="8320">MFEYKFIEVPLKQGFKVKKGDHFEACKNIINEEAKNGWRLKQILVPPADNNGMYCPYCYQIIFEKEMVSR</sequence>
<name>A0A5P3X8Y9_PARBF</name>
<reference evidence="1 2" key="1">
    <citation type="submission" date="2018-09" db="EMBL/GenBank/DDBJ databases">
        <title>A clostridial neurotoxin that targets Anopheles mosquitoes.</title>
        <authorList>
            <person name="Contreras E."/>
            <person name="Masuyer G."/>
            <person name="Qureshi N."/>
            <person name="Chawla S."/>
            <person name="Lim H.L."/>
            <person name="Chen J."/>
            <person name="Stenmark P."/>
            <person name="Gill S."/>
        </authorList>
    </citation>
    <scope>NUCLEOTIDE SEQUENCE [LARGE SCALE GENOMIC DNA]</scope>
    <source>
        <strain evidence="1 2">Cbm</strain>
    </source>
</reference>
<dbReference type="InterPro" id="IPR025234">
    <property type="entry name" value="YjzH-like"/>
</dbReference>